<dbReference type="AlphaFoldDB" id="A0A8J2KD01"/>
<dbReference type="Pfam" id="PF03351">
    <property type="entry name" value="DOMON"/>
    <property type="match status" value="2"/>
</dbReference>
<feature type="domain" description="DOMON" evidence="1">
    <location>
        <begin position="91"/>
        <end position="208"/>
    </location>
</feature>
<dbReference type="PANTHER" id="PTHR10157">
    <property type="entry name" value="DOPAMINE BETA HYDROXYLASE RELATED"/>
    <property type="match status" value="1"/>
</dbReference>
<feature type="non-terminal residue" evidence="2">
    <location>
        <position position="1"/>
    </location>
</feature>
<feature type="domain" description="DOMON" evidence="1">
    <location>
        <begin position="1"/>
        <end position="43"/>
    </location>
</feature>
<proteinExistence type="predicted"/>
<dbReference type="OrthoDB" id="19261at2759"/>
<comment type="caution">
    <text evidence="2">The sequence shown here is derived from an EMBL/GenBank/DDBJ whole genome shotgun (WGS) entry which is preliminary data.</text>
</comment>
<dbReference type="Proteomes" id="UP000708208">
    <property type="component" value="Unassembled WGS sequence"/>
</dbReference>
<feature type="non-terminal residue" evidence="2">
    <location>
        <position position="360"/>
    </location>
</feature>
<evidence type="ECO:0000259" key="1">
    <source>
        <dbReference type="PROSITE" id="PS50836"/>
    </source>
</evidence>
<dbReference type="GO" id="GO:0006589">
    <property type="term" value="P:octopamine biosynthetic process"/>
    <property type="evidence" value="ECO:0007669"/>
    <property type="project" value="TreeGrafter"/>
</dbReference>
<evidence type="ECO:0000313" key="2">
    <source>
        <dbReference type="EMBL" id="CAG7734122.1"/>
    </source>
</evidence>
<dbReference type="CDD" id="cd09631">
    <property type="entry name" value="DOMON_DOH"/>
    <property type="match status" value="2"/>
</dbReference>
<dbReference type="GO" id="GO:0042420">
    <property type="term" value="P:dopamine catabolic process"/>
    <property type="evidence" value="ECO:0007669"/>
    <property type="project" value="TreeGrafter"/>
</dbReference>
<dbReference type="InterPro" id="IPR045266">
    <property type="entry name" value="DOH_DOMON"/>
</dbReference>
<dbReference type="GO" id="GO:0004500">
    <property type="term" value="F:dopamine beta-monooxygenase activity"/>
    <property type="evidence" value="ECO:0007669"/>
    <property type="project" value="InterPro"/>
</dbReference>
<dbReference type="SMART" id="SM00664">
    <property type="entry name" value="DoH"/>
    <property type="match status" value="2"/>
</dbReference>
<dbReference type="InterPro" id="IPR005018">
    <property type="entry name" value="DOMON_domain"/>
</dbReference>
<keyword evidence="3" id="KW-1185">Reference proteome</keyword>
<dbReference type="EMBL" id="CAJVCH010263186">
    <property type="protein sequence ID" value="CAG7734122.1"/>
    <property type="molecule type" value="Genomic_DNA"/>
</dbReference>
<evidence type="ECO:0000313" key="3">
    <source>
        <dbReference type="Proteomes" id="UP000708208"/>
    </source>
</evidence>
<dbReference type="GO" id="GO:0005615">
    <property type="term" value="C:extracellular space"/>
    <property type="evidence" value="ECO:0007669"/>
    <property type="project" value="TreeGrafter"/>
</dbReference>
<dbReference type="PROSITE" id="PS50836">
    <property type="entry name" value="DOMON"/>
    <property type="match status" value="3"/>
</dbReference>
<dbReference type="GO" id="GO:0005507">
    <property type="term" value="F:copper ion binding"/>
    <property type="evidence" value="ECO:0007669"/>
    <property type="project" value="TreeGrafter"/>
</dbReference>
<organism evidence="2 3">
    <name type="scientific">Allacma fusca</name>
    <dbReference type="NCBI Taxonomy" id="39272"/>
    <lineage>
        <taxon>Eukaryota</taxon>
        <taxon>Metazoa</taxon>
        <taxon>Ecdysozoa</taxon>
        <taxon>Arthropoda</taxon>
        <taxon>Hexapoda</taxon>
        <taxon>Collembola</taxon>
        <taxon>Symphypleona</taxon>
        <taxon>Sminthuridae</taxon>
        <taxon>Allacma</taxon>
    </lineage>
</organism>
<sequence length="360" mass="40778">EFIEATETGETTHLKFRRDFDTGDANEDKVIDDEITYFIWAKGSADDIAYHAERGTFEVRILEDPLETTEIAVTGAYDDDEDFIRTKKFNENVTVTWEVLFQTQQIIFHVEAKTPGYVGFGISNSGSMTPADLVIGGIRPDKTPYFADRYSNGHSTTVDPSQDWILQEIRQTAENNTYFRVIRDFDTGDSANDIVITREKTNFIWAIGADDDIERHIARGSFAVNILEPTDPISFVRFEEINSNISVSWEVDPEKEVIVFEVLAKTPGYIGFGLSLDGKMEGMDLIMGGVFDDHTPYFADHFATGHRAPEKDAEQNWFLLAAREEANQTYLKFVRKFDTGDSVGDIPITKDDMFFTWALG</sequence>
<gene>
    <name evidence="2" type="ORF">AFUS01_LOCUS22526</name>
</gene>
<dbReference type="PANTHER" id="PTHR10157:SF23">
    <property type="entry name" value="MOXD1 HOMOLOG 1"/>
    <property type="match status" value="1"/>
</dbReference>
<feature type="domain" description="DOMON" evidence="1">
    <location>
        <begin position="243"/>
        <end position="360"/>
    </location>
</feature>
<accession>A0A8J2KD01</accession>
<dbReference type="GO" id="GO:0042421">
    <property type="term" value="P:norepinephrine biosynthetic process"/>
    <property type="evidence" value="ECO:0007669"/>
    <property type="project" value="TreeGrafter"/>
</dbReference>
<dbReference type="GO" id="GO:0030667">
    <property type="term" value="C:secretory granule membrane"/>
    <property type="evidence" value="ECO:0007669"/>
    <property type="project" value="TreeGrafter"/>
</dbReference>
<reference evidence="2" key="1">
    <citation type="submission" date="2021-06" db="EMBL/GenBank/DDBJ databases">
        <authorList>
            <person name="Hodson N. C."/>
            <person name="Mongue J. A."/>
            <person name="Jaron S. K."/>
        </authorList>
    </citation>
    <scope>NUCLEOTIDE SEQUENCE</scope>
</reference>
<dbReference type="InterPro" id="IPR000945">
    <property type="entry name" value="DBH-like"/>
</dbReference>
<name>A0A8J2KD01_9HEXA</name>
<protein>
    <recommendedName>
        <fullName evidence="1">DOMON domain-containing protein</fullName>
    </recommendedName>
</protein>